<dbReference type="PIRSF" id="PIRSF000350">
    <property type="entry name" value="Mercury_reductase_MerA"/>
    <property type="match status" value="1"/>
</dbReference>
<dbReference type="SUPFAM" id="SSF55424">
    <property type="entry name" value="FAD/NAD-linked reductases, dimerisation (C-terminal) domain"/>
    <property type="match status" value="1"/>
</dbReference>
<evidence type="ECO:0000256" key="2">
    <source>
        <dbReference type="ARBA" id="ARBA00011738"/>
    </source>
</evidence>
<feature type="domain" description="Pyridine nucleotide-disulphide oxidoreductase dimerisation" evidence="17">
    <location>
        <begin position="387"/>
        <end position="495"/>
    </location>
</feature>
<comment type="similarity">
    <text evidence="1 15">Belongs to the class-I pyridine nucleotide-disulfide oxidoreductase family.</text>
</comment>
<dbReference type="NCBIfam" id="TIGR01421">
    <property type="entry name" value="gluta_reduc_1"/>
    <property type="match status" value="1"/>
</dbReference>
<dbReference type="KEGG" id="wic:J056_003903"/>
<dbReference type="PRINTS" id="PR00411">
    <property type="entry name" value="PNDRDTASEI"/>
</dbReference>
<evidence type="ECO:0000256" key="1">
    <source>
        <dbReference type="ARBA" id="ARBA00007532"/>
    </source>
</evidence>
<evidence type="ECO:0000259" key="17">
    <source>
        <dbReference type="Pfam" id="PF02852"/>
    </source>
</evidence>
<dbReference type="PRINTS" id="PR00368">
    <property type="entry name" value="FADPNR"/>
</dbReference>
<dbReference type="STRING" id="1299270.R9AHK6"/>
<evidence type="ECO:0000256" key="10">
    <source>
        <dbReference type="ARBA" id="ARBA00049142"/>
    </source>
</evidence>
<evidence type="ECO:0000256" key="15">
    <source>
        <dbReference type="RuleBase" id="RU003691"/>
    </source>
</evidence>
<dbReference type="GO" id="GO:0045454">
    <property type="term" value="P:cell redox homeostasis"/>
    <property type="evidence" value="ECO:0007669"/>
    <property type="project" value="InterPro"/>
</dbReference>
<evidence type="ECO:0000256" key="4">
    <source>
        <dbReference type="ARBA" id="ARBA00017111"/>
    </source>
</evidence>
<dbReference type="FunFam" id="3.50.50.60:FF:000235">
    <property type="entry name" value="Glutathione reductase"/>
    <property type="match status" value="1"/>
</dbReference>
<dbReference type="NCBIfam" id="NF004776">
    <property type="entry name" value="PRK06116.1"/>
    <property type="match status" value="1"/>
</dbReference>
<feature type="active site" description="Proton acceptor" evidence="12">
    <location>
        <position position="488"/>
    </location>
</feature>
<dbReference type="PROSITE" id="PS00076">
    <property type="entry name" value="PYRIDINE_REDOX_1"/>
    <property type="match status" value="1"/>
</dbReference>
<dbReference type="OMA" id="GTCINWG"/>
<dbReference type="EC" id="1.8.1.7" evidence="3 16"/>
<evidence type="ECO:0000256" key="12">
    <source>
        <dbReference type="PIRSR" id="PIRSR000350-2"/>
    </source>
</evidence>
<keyword evidence="16" id="KW-0963">Cytoplasm</keyword>
<keyword evidence="13" id="KW-0547">Nucleotide-binding</keyword>
<evidence type="ECO:0000256" key="3">
    <source>
        <dbReference type="ARBA" id="ARBA00012607"/>
    </source>
</evidence>
<keyword evidence="20" id="KW-1185">Reference proteome</keyword>
<dbReference type="eggNOG" id="KOG0405">
    <property type="taxonomic scope" value="Eukaryota"/>
</dbReference>
<dbReference type="InterPro" id="IPR001100">
    <property type="entry name" value="Pyr_nuc-diS_OxRdtase"/>
</dbReference>
<evidence type="ECO:0000256" key="16">
    <source>
        <dbReference type="RuleBase" id="RU365016"/>
    </source>
</evidence>
<evidence type="ECO:0000256" key="11">
    <source>
        <dbReference type="ARBA" id="ARBA00056905"/>
    </source>
</evidence>
<dbReference type="EMBL" id="KE007229">
    <property type="protein sequence ID" value="EOR01667.1"/>
    <property type="molecule type" value="Genomic_DNA"/>
</dbReference>
<dbReference type="InterPro" id="IPR012999">
    <property type="entry name" value="Pyr_OxRdtase_I_AS"/>
</dbReference>
<comment type="subunit">
    <text evidence="2">Homodimer.</text>
</comment>
<dbReference type="GeneID" id="20376855"/>
<feature type="binding site" evidence="13">
    <location>
        <position position="302"/>
    </location>
    <ligand>
        <name>NAD(+)</name>
        <dbReference type="ChEBI" id="CHEBI:57540"/>
    </ligand>
</feature>
<keyword evidence="7 15" id="KW-0560">Oxidoreductase</keyword>
<keyword evidence="8" id="KW-1015">Disulfide bond</keyword>
<feature type="binding site" evidence="13">
    <location>
        <position position="349"/>
    </location>
    <ligand>
        <name>FAD</name>
        <dbReference type="ChEBI" id="CHEBI:57692"/>
    </ligand>
</feature>
<feature type="disulfide bond" description="Redox-active" evidence="14">
    <location>
        <begin position="67"/>
        <end position="72"/>
    </location>
</feature>
<feature type="binding site" evidence="13">
    <location>
        <position position="76"/>
    </location>
    <ligand>
        <name>FAD</name>
        <dbReference type="ChEBI" id="CHEBI:57692"/>
    </ligand>
</feature>
<dbReference type="RefSeq" id="XP_009267387.1">
    <property type="nucleotide sequence ID" value="XM_009269112.1"/>
</dbReference>
<keyword evidence="13" id="KW-0520">NAD</keyword>
<comment type="cofactor">
    <cofactor evidence="13">
        <name>FAD</name>
        <dbReference type="ChEBI" id="CHEBI:57692"/>
    </cofactor>
    <text evidence="13">Binds 1 FAD per subunit.</text>
</comment>
<dbReference type="FunFam" id="3.30.390.30:FF:000003">
    <property type="entry name" value="Glutathione reductase"/>
    <property type="match status" value="1"/>
</dbReference>
<evidence type="ECO:0000313" key="20">
    <source>
        <dbReference type="Proteomes" id="UP000014064"/>
    </source>
</evidence>
<sequence>MSFTRVARRFHSSSIPQMPPINKPSPGIYDIVVIGGGSGGLGAARRSAQYGAKAAIIEAQPKLGGTCVNVGCVPKKIMWHAADLAHHVNHSRYYELAQDVSESYTPHKPRFAWSDFKQKRDAYIHRLNGIYDRNVEKDGVEYHHGWGAINNHQGTSVSVKKDDGSSYEIPTKNVVIAVGGHPRIPYEIPGAHLGITSDGFFELEHQPRRVAVVGAGYIAVELAGVLNSLGSETSLLIRQDKVLRNFDSIIQDTVTSESQRQGINLVKHTNVKSIEKTSSGLLVHTDSSTNPLEVDCLLWAVGREPETDKAGAKVAGAQTDSKNNILVNKYQSVQLDENTYSKNVFALGDVQGKAELTPVALAAGRRLGNRLYGPAELKDDHLNYENIPSVIFSHPPAGSVGLSEDDARKQFGDSVKVYTSKFTSMYYSMFPQEEKEPSAFKLIVVGKEEKVVGLHLVGQGSDEMLQGFAVAIKMGATKKDFDNTVAIHPTAAEEVPISFMMQSRRPLRL</sequence>
<dbReference type="HOGENOM" id="CLU_016755_2_2_1"/>
<dbReference type="InterPro" id="IPR046952">
    <property type="entry name" value="GSHR/TRXR-like"/>
</dbReference>
<comment type="function">
    <text evidence="11 16">Catalyzes the reduction of glutathione disulfide (GSSG) to reduced glutathione (GSH). Constitutes the major mechanism to maintain a high GSH:GSSG ratio in the cytosol.</text>
</comment>
<evidence type="ECO:0000256" key="9">
    <source>
        <dbReference type="ARBA" id="ARBA00023284"/>
    </source>
</evidence>
<dbReference type="GO" id="GO:0005739">
    <property type="term" value="C:mitochondrion"/>
    <property type="evidence" value="ECO:0007669"/>
    <property type="project" value="TreeGrafter"/>
</dbReference>
<accession>R9AHK6</accession>
<evidence type="ECO:0000256" key="5">
    <source>
        <dbReference type="ARBA" id="ARBA00022630"/>
    </source>
</evidence>
<evidence type="ECO:0000256" key="8">
    <source>
        <dbReference type="ARBA" id="ARBA00023157"/>
    </source>
</evidence>
<evidence type="ECO:0000256" key="6">
    <source>
        <dbReference type="ARBA" id="ARBA00022827"/>
    </source>
</evidence>
<dbReference type="GO" id="GO:0004362">
    <property type="term" value="F:glutathione-disulfide reductase (NADPH) activity"/>
    <property type="evidence" value="ECO:0007669"/>
    <property type="project" value="UniProtKB-EC"/>
</dbReference>
<evidence type="ECO:0000256" key="14">
    <source>
        <dbReference type="PIRSR" id="PIRSR000350-4"/>
    </source>
</evidence>
<dbReference type="OrthoDB" id="5956163at2759"/>
<comment type="subcellular location">
    <subcellularLocation>
        <location evidence="16">Cytoplasm</location>
    </subcellularLocation>
</comment>
<evidence type="ECO:0000256" key="7">
    <source>
        <dbReference type="ARBA" id="ARBA00023002"/>
    </source>
</evidence>
<dbReference type="InterPro" id="IPR016156">
    <property type="entry name" value="FAD/NAD-linked_Rdtase_dimer_sf"/>
</dbReference>
<dbReference type="GO" id="GO:0034599">
    <property type="term" value="P:cellular response to oxidative stress"/>
    <property type="evidence" value="ECO:0007669"/>
    <property type="project" value="TreeGrafter"/>
</dbReference>
<dbReference type="InterPro" id="IPR006322">
    <property type="entry name" value="Glutathione_Rdtase_euk/bac"/>
</dbReference>
<dbReference type="Proteomes" id="UP000014064">
    <property type="component" value="Unassembled WGS sequence"/>
</dbReference>
<keyword evidence="6 13" id="KW-0274">FAD</keyword>
<name>R9AHK6_WALI9</name>
<dbReference type="Pfam" id="PF07992">
    <property type="entry name" value="Pyr_redox_2"/>
    <property type="match status" value="1"/>
</dbReference>
<dbReference type="AlphaFoldDB" id="R9AHK6"/>
<evidence type="ECO:0000313" key="19">
    <source>
        <dbReference type="EMBL" id="EOR01667.1"/>
    </source>
</evidence>
<dbReference type="Gene3D" id="3.50.50.60">
    <property type="entry name" value="FAD/NAD(P)-binding domain"/>
    <property type="match status" value="2"/>
</dbReference>
<keyword evidence="5 15" id="KW-0285">Flavoprotein</keyword>
<dbReference type="SUPFAM" id="SSF51905">
    <property type="entry name" value="FAD/NAD(P)-binding domain"/>
    <property type="match status" value="1"/>
</dbReference>
<protein>
    <recommendedName>
        <fullName evidence="4 16">Glutathione reductase</fullName>
        <ecNumber evidence="3 16">1.8.1.7</ecNumber>
    </recommendedName>
</protein>
<reference evidence="20" key="1">
    <citation type="journal article" date="2013" name="BMC Genomics">
        <title>Genome and transcriptome sequencing of the halophilic fungus Wallemia ichthyophaga: haloadaptations present and absent.</title>
        <authorList>
            <person name="Zajc J."/>
            <person name="Liu Y."/>
            <person name="Dai W."/>
            <person name="Yang Z."/>
            <person name="Hu J."/>
            <person name="Gostincar C."/>
            <person name="Gunde-Cimerman N."/>
        </authorList>
    </citation>
    <scope>NUCLEOTIDE SEQUENCE [LARGE SCALE GENOMIC DNA]</scope>
    <source>
        <strain evidence="20">EXF-994 / CBS 113033</strain>
    </source>
</reference>
<dbReference type="InterPro" id="IPR036188">
    <property type="entry name" value="FAD/NAD-bd_sf"/>
</dbReference>
<evidence type="ECO:0000259" key="18">
    <source>
        <dbReference type="Pfam" id="PF07992"/>
    </source>
</evidence>
<comment type="catalytic activity">
    <reaction evidence="10 16">
        <text>2 glutathione + NADP(+) = glutathione disulfide + NADPH + H(+)</text>
        <dbReference type="Rhea" id="RHEA:11740"/>
        <dbReference type="ChEBI" id="CHEBI:15378"/>
        <dbReference type="ChEBI" id="CHEBI:57783"/>
        <dbReference type="ChEBI" id="CHEBI:57925"/>
        <dbReference type="ChEBI" id="CHEBI:58297"/>
        <dbReference type="ChEBI" id="CHEBI:58349"/>
        <dbReference type="EC" id="1.8.1.7"/>
    </reaction>
</comment>
<keyword evidence="9 15" id="KW-0676">Redox-active center</keyword>
<dbReference type="Pfam" id="PF02852">
    <property type="entry name" value="Pyr_redox_dim"/>
    <property type="match status" value="1"/>
</dbReference>
<keyword evidence="16" id="KW-0521">NADP</keyword>
<dbReference type="GO" id="GO:0050660">
    <property type="term" value="F:flavin adenine dinucleotide binding"/>
    <property type="evidence" value="ECO:0007669"/>
    <property type="project" value="InterPro"/>
</dbReference>
<dbReference type="InterPro" id="IPR023753">
    <property type="entry name" value="FAD/NAD-binding_dom"/>
</dbReference>
<dbReference type="GO" id="GO:0050661">
    <property type="term" value="F:NADP binding"/>
    <property type="evidence" value="ECO:0007669"/>
    <property type="project" value="InterPro"/>
</dbReference>
<dbReference type="PANTHER" id="PTHR42737">
    <property type="entry name" value="GLUTATHIONE REDUCTASE"/>
    <property type="match status" value="1"/>
</dbReference>
<feature type="binding site" evidence="13">
    <location>
        <begin position="214"/>
        <end position="221"/>
    </location>
    <ligand>
        <name>NAD(+)</name>
        <dbReference type="ChEBI" id="CHEBI:57540"/>
    </ligand>
</feature>
<gene>
    <name evidence="19" type="ORF">J056_003903</name>
</gene>
<organism evidence="19 20">
    <name type="scientific">Wallemia ichthyophaga (strain EXF-994 / CBS 113033)</name>
    <dbReference type="NCBI Taxonomy" id="1299270"/>
    <lineage>
        <taxon>Eukaryota</taxon>
        <taxon>Fungi</taxon>
        <taxon>Dikarya</taxon>
        <taxon>Basidiomycota</taxon>
        <taxon>Wallemiomycotina</taxon>
        <taxon>Wallemiomycetes</taxon>
        <taxon>Wallemiales</taxon>
        <taxon>Wallemiaceae</taxon>
        <taxon>Wallemia</taxon>
    </lineage>
</organism>
<proteinExistence type="inferred from homology"/>
<dbReference type="GO" id="GO:0006749">
    <property type="term" value="P:glutathione metabolic process"/>
    <property type="evidence" value="ECO:0007669"/>
    <property type="project" value="InterPro"/>
</dbReference>
<feature type="domain" description="FAD/NAD(P)-binding" evidence="18">
    <location>
        <begin position="29"/>
        <end position="364"/>
    </location>
</feature>
<dbReference type="PANTHER" id="PTHR42737:SF2">
    <property type="entry name" value="GLUTATHIONE REDUCTASE"/>
    <property type="match status" value="1"/>
</dbReference>
<evidence type="ECO:0000256" key="13">
    <source>
        <dbReference type="PIRSR" id="PIRSR000350-3"/>
    </source>
</evidence>
<dbReference type="GO" id="GO:0005829">
    <property type="term" value="C:cytosol"/>
    <property type="evidence" value="ECO:0007669"/>
    <property type="project" value="TreeGrafter"/>
</dbReference>
<feature type="binding site" evidence="13">
    <location>
        <position position="147"/>
    </location>
    <ligand>
        <name>FAD</name>
        <dbReference type="ChEBI" id="CHEBI:57692"/>
    </ligand>
</feature>
<dbReference type="Gene3D" id="3.30.390.30">
    <property type="match status" value="1"/>
</dbReference>
<dbReference type="InterPro" id="IPR004099">
    <property type="entry name" value="Pyr_nucl-diS_OxRdtase_dimer"/>
</dbReference>